<proteinExistence type="predicted"/>
<reference evidence="2" key="1">
    <citation type="submission" date="2022-08" db="EMBL/GenBank/DDBJ databases">
        <title>A Global Phylogenomic Analysis of the Shiitake Genus Lentinula.</title>
        <authorList>
            <consortium name="DOE Joint Genome Institute"/>
            <person name="Sierra-Patev S."/>
            <person name="Min B."/>
            <person name="Naranjo-Ortiz M."/>
            <person name="Looney B."/>
            <person name="Konkel Z."/>
            <person name="Slot J.C."/>
            <person name="Sakamoto Y."/>
            <person name="Steenwyk J.L."/>
            <person name="Rokas A."/>
            <person name="Carro J."/>
            <person name="Camarero S."/>
            <person name="Ferreira P."/>
            <person name="Molpeceres G."/>
            <person name="Ruiz-Duenas F.J."/>
            <person name="Serrano A."/>
            <person name="Henrissat B."/>
            <person name="Drula E."/>
            <person name="Hughes K.W."/>
            <person name="Mata J.L."/>
            <person name="Ishikawa N.K."/>
            <person name="Vargas-Isla R."/>
            <person name="Ushijima S."/>
            <person name="Smith C.A."/>
            <person name="Ahrendt S."/>
            <person name="Andreopoulos W."/>
            <person name="He G."/>
            <person name="Labutti K."/>
            <person name="Lipzen A."/>
            <person name="Ng V."/>
            <person name="Riley R."/>
            <person name="Sandor L."/>
            <person name="Barry K."/>
            <person name="Martinez A.T."/>
            <person name="Xiao Y."/>
            <person name="Gibbons J.G."/>
            <person name="Terashima K."/>
            <person name="Grigoriev I.V."/>
            <person name="Hibbett D.S."/>
        </authorList>
    </citation>
    <scope>NUCLEOTIDE SEQUENCE</scope>
    <source>
        <strain evidence="2">JLM2183</strain>
    </source>
</reference>
<evidence type="ECO:0000313" key="3">
    <source>
        <dbReference type="Proteomes" id="UP001150266"/>
    </source>
</evidence>
<comment type="caution">
    <text evidence="2">The sequence shown here is derived from an EMBL/GenBank/DDBJ whole genome shotgun (WGS) entry which is preliminary data.</text>
</comment>
<organism evidence="2 3">
    <name type="scientific">Lentinula aciculospora</name>
    <dbReference type="NCBI Taxonomy" id="153920"/>
    <lineage>
        <taxon>Eukaryota</taxon>
        <taxon>Fungi</taxon>
        <taxon>Dikarya</taxon>
        <taxon>Basidiomycota</taxon>
        <taxon>Agaricomycotina</taxon>
        <taxon>Agaricomycetes</taxon>
        <taxon>Agaricomycetidae</taxon>
        <taxon>Agaricales</taxon>
        <taxon>Marasmiineae</taxon>
        <taxon>Omphalotaceae</taxon>
        <taxon>Lentinula</taxon>
    </lineage>
</organism>
<dbReference type="EMBL" id="JAOTPV010000038">
    <property type="protein sequence ID" value="KAJ4467871.1"/>
    <property type="molecule type" value="Genomic_DNA"/>
</dbReference>
<protein>
    <submittedName>
        <fullName evidence="2">Uncharacterized protein</fullName>
    </submittedName>
</protein>
<name>A0A9W8ZV69_9AGAR</name>
<gene>
    <name evidence="2" type="ORF">J3R30DRAFT_1731560</name>
</gene>
<sequence length="252" mass="27365">MKEIIAISHFQESHSMKRSREADVGGTEENYRKGQARSNRSAEHTGCHIGNLSPTNSEPAGIGALALWTEISQSLPAGTDDNNSSFESLSLLPTHSSELGNLPIYESFTDCSMDEHWSFDVAATSSLNSQTSTWLNDNSHIPSPIQMPITSQTSTSQNLLSSYSHRLSFDGLTATSLGIESLPDFSADICLPLCNSAMSEAEQAKIRSSPDVGDALGNQHLNPSNTSLPEWDDWGTYMANVDEILQNMNPRG</sequence>
<accession>A0A9W8ZV69</accession>
<evidence type="ECO:0000313" key="2">
    <source>
        <dbReference type="EMBL" id="KAJ4467871.1"/>
    </source>
</evidence>
<keyword evidence="3" id="KW-1185">Reference proteome</keyword>
<feature type="region of interest" description="Disordered" evidence="1">
    <location>
        <begin position="11"/>
        <end position="55"/>
    </location>
</feature>
<evidence type="ECO:0000256" key="1">
    <source>
        <dbReference type="SAM" id="MobiDB-lite"/>
    </source>
</evidence>
<dbReference type="Proteomes" id="UP001150266">
    <property type="component" value="Unassembled WGS sequence"/>
</dbReference>
<dbReference type="AlphaFoldDB" id="A0A9W8ZV69"/>
<feature type="compositionally biased region" description="Basic and acidic residues" evidence="1">
    <location>
        <begin position="11"/>
        <end position="23"/>
    </location>
</feature>